<feature type="compositionally biased region" description="Basic residues" evidence="1">
    <location>
        <begin position="270"/>
        <end position="280"/>
    </location>
</feature>
<proteinExistence type="predicted"/>
<keyword evidence="3" id="KW-1185">Reference proteome</keyword>
<organism evidence="2 3">
    <name type="scientific">Arthrobacter caoxuetaonis</name>
    <dbReference type="NCBI Taxonomy" id="2886935"/>
    <lineage>
        <taxon>Bacteria</taxon>
        <taxon>Bacillati</taxon>
        <taxon>Actinomycetota</taxon>
        <taxon>Actinomycetes</taxon>
        <taxon>Micrococcales</taxon>
        <taxon>Micrococcaceae</taxon>
        <taxon>Arthrobacter</taxon>
    </lineage>
</organism>
<protein>
    <submittedName>
        <fullName evidence="2">Uncharacterized protein</fullName>
    </submittedName>
</protein>
<dbReference type="RefSeq" id="WP_227897364.1">
    <property type="nucleotide sequence ID" value="NZ_CP099467.1"/>
</dbReference>
<comment type="caution">
    <text evidence="2">The sequence shown here is derived from an EMBL/GenBank/DDBJ whole genome shotgun (WGS) entry which is preliminary data.</text>
</comment>
<name>A0A9X1MI70_9MICC</name>
<dbReference type="Proteomes" id="UP001139158">
    <property type="component" value="Unassembled WGS sequence"/>
</dbReference>
<dbReference type="EMBL" id="JAJFZV010000018">
    <property type="protein sequence ID" value="MCC3299377.1"/>
    <property type="molecule type" value="Genomic_DNA"/>
</dbReference>
<evidence type="ECO:0000313" key="3">
    <source>
        <dbReference type="Proteomes" id="UP001139158"/>
    </source>
</evidence>
<dbReference type="AlphaFoldDB" id="A0A9X1MI70"/>
<accession>A0A9X1MI70</accession>
<reference evidence="2" key="1">
    <citation type="submission" date="2021-10" db="EMBL/GenBank/DDBJ databases">
        <title>Novel species in genus Arthrobacter.</title>
        <authorList>
            <person name="Liu Y."/>
        </authorList>
    </citation>
    <scope>NUCLEOTIDE SEQUENCE</scope>
    <source>
        <strain evidence="2">Zg-Y453</strain>
    </source>
</reference>
<gene>
    <name evidence="2" type="ORF">LJ757_16415</name>
</gene>
<feature type="region of interest" description="Disordered" evidence="1">
    <location>
        <begin position="270"/>
        <end position="302"/>
    </location>
</feature>
<sequence>MAAKQTERSMLNALLERYTDIRRGTLTDRWIRAEHVQSGLGYRDGARAADFVAADRHSSTMALHGHEVKVSRADWLNELKDPTKADAVKRYMDFWWLVVPDPGIVKDGELPADWGLMVLKDGKLRAKKTAPRLDPAPVPLDFTIALMTAAARTGQREVLHRDAPTVHLHRGYSCGLCGAPAPNTRSPGQHGSLKPPEGHHERRTVITSAHHLDHWGRAHSHRNRRSCLRTRHRPPKQSAEARSWILHGRAVDFFSAPAAVGGFGSIRKHLGGSRRRRHEQRWKPAMTARHPQFPCPAAHRWA</sequence>
<evidence type="ECO:0000256" key="1">
    <source>
        <dbReference type="SAM" id="MobiDB-lite"/>
    </source>
</evidence>
<evidence type="ECO:0000313" key="2">
    <source>
        <dbReference type="EMBL" id="MCC3299377.1"/>
    </source>
</evidence>